<gene>
    <name evidence="1" type="ORF">Goari_019316</name>
</gene>
<keyword evidence="2" id="KW-1185">Reference proteome</keyword>
<dbReference type="EMBL" id="JABFAA010000003">
    <property type="protein sequence ID" value="MBA0677943.1"/>
    <property type="molecule type" value="Genomic_DNA"/>
</dbReference>
<sequence length="248" mass="27947">MERDLVALSLDDEEEEILHIQKESNSGMVEEYLCLAGNFLIACVIHFPAMRSTMANLWHPDGKDPLKVPLIFVNFWVQIHEVPPGFFFEALTRQIGDFTGKILEYDGSNLGKGNLSLRAQSKKALAMNSVWLRDDGDEIQKSSIKGREFGRCNWEVSDVEVGSSKIHEQIDMEHDGEDGAIEGGDGKKRPRIEDDRSLVGEEISALVLRNNRGLKKICCYRWLPRGKPTGRNKNNKLECPWIGESTGC</sequence>
<evidence type="ECO:0000313" key="2">
    <source>
        <dbReference type="Proteomes" id="UP000593577"/>
    </source>
</evidence>
<reference evidence="1 2" key="1">
    <citation type="journal article" date="2019" name="Genome Biol. Evol.">
        <title>Insights into the evolution of the New World diploid cottons (Gossypium, subgenus Houzingenia) based on genome sequencing.</title>
        <authorList>
            <person name="Grover C.E."/>
            <person name="Arick M.A. 2nd"/>
            <person name="Thrash A."/>
            <person name="Conover J.L."/>
            <person name="Sanders W.S."/>
            <person name="Peterson D.G."/>
            <person name="Frelichowski J.E."/>
            <person name="Scheffler J.A."/>
            <person name="Scheffler B.E."/>
            <person name="Wendel J.F."/>
        </authorList>
    </citation>
    <scope>NUCLEOTIDE SEQUENCE [LARGE SCALE GENOMIC DNA]</scope>
    <source>
        <strain evidence="1">185</strain>
        <tissue evidence="1">Leaf</tissue>
    </source>
</reference>
<organism evidence="1 2">
    <name type="scientific">Gossypium aridum</name>
    <name type="common">American cotton</name>
    <name type="synonym">Erioxylum aridum</name>
    <dbReference type="NCBI Taxonomy" id="34290"/>
    <lineage>
        <taxon>Eukaryota</taxon>
        <taxon>Viridiplantae</taxon>
        <taxon>Streptophyta</taxon>
        <taxon>Embryophyta</taxon>
        <taxon>Tracheophyta</taxon>
        <taxon>Spermatophyta</taxon>
        <taxon>Magnoliopsida</taxon>
        <taxon>eudicotyledons</taxon>
        <taxon>Gunneridae</taxon>
        <taxon>Pentapetalae</taxon>
        <taxon>rosids</taxon>
        <taxon>malvids</taxon>
        <taxon>Malvales</taxon>
        <taxon>Malvaceae</taxon>
        <taxon>Malvoideae</taxon>
        <taxon>Gossypium</taxon>
    </lineage>
</organism>
<dbReference type="Proteomes" id="UP000593577">
    <property type="component" value="Unassembled WGS sequence"/>
</dbReference>
<dbReference type="AlphaFoldDB" id="A0A7J8WSN1"/>
<accession>A0A7J8WSN1</accession>
<proteinExistence type="predicted"/>
<name>A0A7J8WSN1_GOSAI</name>
<comment type="caution">
    <text evidence="1">The sequence shown here is derived from an EMBL/GenBank/DDBJ whole genome shotgun (WGS) entry which is preliminary data.</text>
</comment>
<protein>
    <recommendedName>
        <fullName evidence="3">DUF4283 domain-containing protein</fullName>
    </recommendedName>
</protein>
<evidence type="ECO:0000313" key="1">
    <source>
        <dbReference type="EMBL" id="MBA0677943.1"/>
    </source>
</evidence>
<evidence type="ECO:0008006" key="3">
    <source>
        <dbReference type="Google" id="ProtNLM"/>
    </source>
</evidence>